<reference evidence="2 3" key="1">
    <citation type="submission" date="2018-06" db="EMBL/GenBank/DDBJ databases">
        <authorList>
            <consortium name="Pathogen Informatics"/>
            <person name="Doyle S."/>
        </authorList>
    </citation>
    <scope>NUCLEOTIDE SEQUENCE [LARGE SCALE GENOMIC DNA]</scope>
    <source>
        <strain evidence="2 3">NCTC8684</strain>
    </source>
</reference>
<sequence length="158" mass="17335">MSTEHPSEMVAATQESFPLASRGVTVSLPVAAPTGPALKAQAGGKPRQAYLRVERITGKGMPPGYEIYLHPPGENQPSRREELCAGVLPLFGLDKASRQGAGHAGTGLHYVFDVTELMERLEREPGWDPQDLRVTFVPRRQPRQDAEVRVGRVSLYYA</sequence>
<dbReference type="AlphaFoldDB" id="A0AAX2M691"/>
<name>A0AAX2M691_CHRVL</name>
<evidence type="ECO:0000313" key="3">
    <source>
        <dbReference type="Proteomes" id="UP000254029"/>
    </source>
</evidence>
<evidence type="ECO:0000259" key="1">
    <source>
        <dbReference type="Pfam" id="PF25271"/>
    </source>
</evidence>
<protein>
    <recommendedName>
        <fullName evidence="1">DUF7868 domain-containing protein</fullName>
    </recommendedName>
</protein>
<proteinExistence type="predicted"/>
<dbReference type="EMBL" id="UIGR01000001">
    <property type="protein sequence ID" value="SUX31603.1"/>
    <property type="molecule type" value="Genomic_DNA"/>
</dbReference>
<dbReference type="Proteomes" id="UP000254029">
    <property type="component" value="Unassembled WGS sequence"/>
</dbReference>
<evidence type="ECO:0000313" key="2">
    <source>
        <dbReference type="EMBL" id="SUX31603.1"/>
    </source>
</evidence>
<feature type="domain" description="DUF7868" evidence="1">
    <location>
        <begin position="7"/>
        <end position="157"/>
    </location>
</feature>
<dbReference type="InterPro" id="IPR057190">
    <property type="entry name" value="DUF7868"/>
</dbReference>
<dbReference type="RefSeq" id="WP_011136810.1">
    <property type="nucleotide sequence ID" value="NZ_CP024028.1"/>
</dbReference>
<dbReference type="Pfam" id="PF25271">
    <property type="entry name" value="DUF7868"/>
    <property type="match status" value="1"/>
</dbReference>
<organism evidence="2 3">
    <name type="scientific">Chromobacterium violaceum</name>
    <dbReference type="NCBI Taxonomy" id="536"/>
    <lineage>
        <taxon>Bacteria</taxon>
        <taxon>Pseudomonadati</taxon>
        <taxon>Pseudomonadota</taxon>
        <taxon>Betaproteobacteria</taxon>
        <taxon>Neisseriales</taxon>
        <taxon>Chromobacteriaceae</taxon>
        <taxon>Chromobacterium</taxon>
    </lineage>
</organism>
<accession>A0AAX2M691</accession>
<gene>
    <name evidence="2" type="ORF">NCTC8684_00651</name>
</gene>
<comment type="caution">
    <text evidence="2">The sequence shown here is derived from an EMBL/GenBank/DDBJ whole genome shotgun (WGS) entry which is preliminary data.</text>
</comment>